<sequence length="354" mass="40460">MAGLRKILCWALVFAFGQSLVQGATYSPVNETLAQLYKLHISTSQNACTKGLRQTYEDMTSLLSKFDSWMTHRYIHTMDAAQGVAIPSVAEWAADGQRPRNPLIRHAISENFSQVAMNVSEMLRSRHESVHSALIWDLERYDAKTMDILYPPSRHLLPSFMFNLQGTHDESQNYLNSILIITHSFTNREQKRLRVEHDKLAKVVNDLLEYESQVLRPAAEFELCVLIGHQDKTFRELIAGSLDGKQVGRNLSEHLARRAKKNSESSLEQFQRYGVEINAASRKIREIVSRPILTYQTSLTFLDRQIEVRIGDGAGVPGAYPEAEVWMEEQLPPRELLKRIQLVIQDELEPCRPT</sequence>
<dbReference type="EMBL" id="JAADJZ010000013">
    <property type="protein sequence ID" value="KAF2870652.1"/>
    <property type="molecule type" value="Genomic_DNA"/>
</dbReference>
<evidence type="ECO:0000313" key="2">
    <source>
        <dbReference type="EMBL" id="KAF2870652.1"/>
    </source>
</evidence>
<dbReference type="Proteomes" id="UP000481861">
    <property type="component" value="Unassembled WGS sequence"/>
</dbReference>
<keyword evidence="1" id="KW-0732">Signal</keyword>
<dbReference type="AlphaFoldDB" id="A0A7C8I8B2"/>
<evidence type="ECO:0000313" key="3">
    <source>
        <dbReference type="Proteomes" id="UP000481861"/>
    </source>
</evidence>
<name>A0A7C8I8B2_9PLEO</name>
<accession>A0A7C8I8B2</accession>
<feature type="signal peptide" evidence="1">
    <location>
        <begin position="1"/>
        <end position="23"/>
    </location>
</feature>
<evidence type="ECO:0000256" key="1">
    <source>
        <dbReference type="SAM" id="SignalP"/>
    </source>
</evidence>
<reference evidence="2 3" key="1">
    <citation type="submission" date="2020-01" db="EMBL/GenBank/DDBJ databases">
        <authorList>
            <consortium name="DOE Joint Genome Institute"/>
            <person name="Haridas S."/>
            <person name="Albert R."/>
            <person name="Binder M."/>
            <person name="Bloem J."/>
            <person name="Labutti K."/>
            <person name="Salamov A."/>
            <person name="Andreopoulos B."/>
            <person name="Baker S.E."/>
            <person name="Barry K."/>
            <person name="Bills G."/>
            <person name="Bluhm B.H."/>
            <person name="Cannon C."/>
            <person name="Castanera R."/>
            <person name="Culley D.E."/>
            <person name="Daum C."/>
            <person name="Ezra D."/>
            <person name="Gonzalez J.B."/>
            <person name="Henrissat B."/>
            <person name="Kuo A."/>
            <person name="Liang C."/>
            <person name="Lipzen A."/>
            <person name="Lutzoni F."/>
            <person name="Magnuson J."/>
            <person name="Mondo S."/>
            <person name="Nolan M."/>
            <person name="Ohm R."/>
            <person name="Pangilinan J."/>
            <person name="Park H.-J.H."/>
            <person name="Ramirez L."/>
            <person name="Alfaro M."/>
            <person name="Sun H."/>
            <person name="Tritt A."/>
            <person name="Yoshinaga Y."/>
            <person name="Zwiers L.-H.L."/>
            <person name="Turgeon B.G."/>
            <person name="Goodwin S.B."/>
            <person name="Spatafora J.W."/>
            <person name="Crous P.W."/>
            <person name="Grigoriev I.V."/>
        </authorList>
    </citation>
    <scope>NUCLEOTIDE SEQUENCE [LARGE SCALE GENOMIC DNA]</scope>
    <source>
        <strain evidence="2 3">CBS 611.86</strain>
    </source>
</reference>
<protein>
    <submittedName>
        <fullName evidence="2">Uncharacterized protein</fullName>
    </submittedName>
</protein>
<keyword evidence="3" id="KW-1185">Reference proteome</keyword>
<dbReference type="OrthoDB" id="6286925at2759"/>
<comment type="caution">
    <text evidence="2">The sequence shown here is derived from an EMBL/GenBank/DDBJ whole genome shotgun (WGS) entry which is preliminary data.</text>
</comment>
<gene>
    <name evidence="2" type="ORF">BDV95DRAFT_607801</name>
</gene>
<feature type="chain" id="PRO_5029017224" evidence="1">
    <location>
        <begin position="24"/>
        <end position="354"/>
    </location>
</feature>
<organism evidence="2 3">
    <name type="scientific">Massariosphaeria phaeospora</name>
    <dbReference type="NCBI Taxonomy" id="100035"/>
    <lineage>
        <taxon>Eukaryota</taxon>
        <taxon>Fungi</taxon>
        <taxon>Dikarya</taxon>
        <taxon>Ascomycota</taxon>
        <taxon>Pezizomycotina</taxon>
        <taxon>Dothideomycetes</taxon>
        <taxon>Pleosporomycetidae</taxon>
        <taxon>Pleosporales</taxon>
        <taxon>Pleosporales incertae sedis</taxon>
        <taxon>Massariosphaeria</taxon>
    </lineage>
</organism>
<proteinExistence type="predicted"/>